<reference evidence="1" key="1">
    <citation type="journal article" date="2020" name="Stud. Mycol.">
        <title>101 Dothideomycetes genomes: a test case for predicting lifestyles and emergence of pathogens.</title>
        <authorList>
            <person name="Haridas S."/>
            <person name="Albert R."/>
            <person name="Binder M."/>
            <person name="Bloem J."/>
            <person name="Labutti K."/>
            <person name="Salamov A."/>
            <person name="Andreopoulos B."/>
            <person name="Baker S."/>
            <person name="Barry K."/>
            <person name="Bills G."/>
            <person name="Bluhm B."/>
            <person name="Cannon C."/>
            <person name="Castanera R."/>
            <person name="Culley D."/>
            <person name="Daum C."/>
            <person name="Ezra D."/>
            <person name="Gonzalez J."/>
            <person name="Henrissat B."/>
            <person name="Kuo A."/>
            <person name="Liang C."/>
            <person name="Lipzen A."/>
            <person name="Lutzoni F."/>
            <person name="Magnuson J."/>
            <person name="Mondo S."/>
            <person name="Nolan M."/>
            <person name="Ohm R."/>
            <person name="Pangilinan J."/>
            <person name="Park H.-J."/>
            <person name="Ramirez L."/>
            <person name="Alfaro M."/>
            <person name="Sun H."/>
            <person name="Tritt A."/>
            <person name="Yoshinaga Y."/>
            <person name="Zwiers L.-H."/>
            <person name="Turgeon B."/>
            <person name="Goodwin S."/>
            <person name="Spatafora J."/>
            <person name="Crous P."/>
            <person name="Grigoriev I."/>
        </authorList>
    </citation>
    <scope>NUCLEOTIDE SEQUENCE</scope>
    <source>
        <strain evidence="1">CBS 279.74</strain>
    </source>
</reference>
<organism evidence="1 2">
    <name type="scientific">Pleomassaria siparia CBS 279.74</name>
    <dbReference type="NCBI Taxonomy" id="1314801"/>
    <lineage>
        <taxon>Eukaryota</taxon>
        <taxon>Fungi</taxon>
        <taxon>Dikarya</taxon>
        <taxon>Ascomycota</taxon>
        <taxon>Pezizomycotina</taxon>
        <taxon>Dothideomycetes</taxon>
        <taxon>Pleosporomycetidae</taxon>
        <taxon>Pleosporales</taxon>
        <taxon>Pleomassariaceae</taxon>
        <taxon>Pleomassaria</taxon>
    </lineage>
</organism>
<protein>
    <submittedName>
        <fullName evidence="1">Uncharacterized protein</fullName>
    </submittedName>
</protein>
<gene>
    <name evidence="1" type="ORF">K504DRAFT_525594</name>
</gene>
<evidence type="ECO:0000313" key="1">
    <source>
        <dbReference type="EMBL" id="KAF2710596.1"/>
    </source>
</evidence>
<accession>A0A6G1KCJ8</accession>
<keyword evidence="2" id="KW-1185">Reference proteome</keyword>
<sequence length="152" mass="16920">MTRLCGEGETYVEAYWATYIQCPSSFGIYCYAPTVDDHCCTDLTGSQLSPSHCCTRKEERTFTNFVSQILVVSVLTVQRTEPPTHAATPTDSILRNAQSNTHSLSAYFVKAAPFSSQLPLHSTTARFRLLLLQPLFISASLLRRTFNMASLT</sequence>
<name>A0A6G1KCJ8_9PLEO</name>
<dbReference type="Proteomes" id="UP000799428">
    <property type="component" value="Unassembled WGS sequence"/>
</dbReference>
<evidence type="ECO:0000313" key="2">
    <source>
        <dbReference type="Proteomes" id="UP000799428"/>
    </source>
</evidence>
<dbReference type="AlphaFoldDB" id="A0A6G1KCJ8"/>
<dbReference type="EMBL" id="MU005769">
    <property type="protein sequence ID" value="KAF2710596.1"/>
    <property type="molecule type" value="Genomic_DNA"/>
</dbReference>
<dbReference type="OrthoDB" id="5409186at2759"/>
<proteinExistence type="predicted"/>